<dbReference type="PANTHER" id="PTHR48070:SF6">
    <property type="entry name" value="ESTERASE OVCA2"/>
    <property type="match status" value="1"/>
</dbReference>
<dbReference type="AlphaFoldDB" id="A0A383VUE1"/>
<dbReference type="Gene3D" id="3.40.50.1820">
    <property type="entry name" value="alpha/beta hydrolase"/>
    <property type="match status" value="1"/>
</dbReference>
<dbReference type="SUPFAM" id="SSF53474">
    <property type="entry name" value="alpha/beta-Hydrolases"/>
    <property type="match status" value="1"/>
</dbReference>
<keyword evidence="4" id="KW-1185">Reference proteome</keyword>
<dbReference type="STRING" id="3088.A0A383VUE1"/>
<sequence length="270" mass="29118">MSSSEEQAADGKLKMLCLHGFLQNGNILRMRIGSMRKGLKSRVHFQFHDAPFHAASTLTEQQIKEVGGSSEGLTWFQWSDLGPDKRPSLAVKYSNWDTTYASLCDALRQQQPDGLFGFSQGATAAALFLAALQTAQRQGRDLDVPLPKFCIVCAGFLPRDPEYAALLESAKVDVPTLFVMGQSDALIPPARSHALMDTFDQRTADMFEHPGAHMVPTCSGEFKQQMVAFLGRFGSRAAGSVSVGSSLDSLDNTATADAEQEAVAAAAGKL</sequence>
<feature type="domain" description="Serine hydrolase" evidence="2">
    <location>
        <begin position="12"/>
        <end position="219"/>
    </location>
</feature>
<protein>
    <recommendedName>
        <fullName evidence="2">Serine hydrolase domain-containing protein</fullName>
    </recommendedName>
</protein>
<name>A0A383VUE1_TETOB</name>
<dbReference type="InterPro" id="IPR050593">
    <property type="entry name" value="LovG"/>
</dbReference>
<dbReference type="GO" id="GO:0005634">
    <property type="term" value="C:nucleus"/>
    <property type="evidence" value="ECO:0007669"/>
    <property type="project" value="TreeGrafter"/>
</dbReference>
<accession>A0A383VUE1</accession>
<dbReference type="InterPro" id="IPR005645">
    <property type="entry name" value="FSH-like_dom"/>
</dbReference>
<dbReference type="Pfam" id="PF03959">
    <property type="entry name" value="FSH1"/>
    <property type="match status" value="1"/>
</dbReference>
<dbReference type="EMBL" id="FNXT01000905">
    <property type="protein sequence ID" value="SZX69117.1"/>
    <property type="molecule type" value="Genomic_DNA"/>
</dbReference>
<evidence type="ECO:0000256" key="1">
    <source>
        <dbReference type="ARBA" id="ARBA00022801"/>
    </source>
</evidence>
<evidence type="ECO:0000313" key="4">
    <source>
        <dbReference type="Proteomes" id="UP000256970"/>
    </source>
</evidence>
<gene>
    <name evidence="3" type="ORF">BQ4739_LOCUS9418</name>
</gene>
<evidence type="ECO:0000259" key="2">
    <source>
        <dbReference type="Pfam" id="PF03959"/>
    </source>
</evidence>
<organism evidence="3 4">
    <name type="scientific">Tetradesmus obliquus</name>
    <name type="common">Green alga</name>
    <name type="synonym">Acutodesmus obliquus</name>
    <dbReference type="NCBI Taxonomy" id="3088"/>
    <lineage>
        <taxon>Eukaryota</taxon>
        <taxon>Viridiplantae</taxon>
        <taxon>Chlorophyta</taxon>
        <taxon>core chlorophytes</taxon>
        <taxon>Chlorophyceae</taxon>
        <taxon>CS clade</taxon>
        <taxon>Sphaeropleales</taxon>
        <taxon>Scenedesmaceae</taxon>
        <taxon>Tetradesmus</taxon>
    </lineage>
</organism>
<evidence type="ECO:0000313" key="3">
    <source>
        <dbReference type="EMBL" id="SZX69117.1"/>
    </source>
</evidence>
<keyword evidence="1" id="KW-0378">Hydrolase</keyword>
<dbReference type="GO" id="GO:0005737">
    <property type="term" value="C:cytoplasm"/>
    <property type="evidence" value="ECO:0007669"/>
    <property type="project" value="TreeGrafter"/>
</dbReference>
<reference evidence="3 4" key="1">
    <citation type="submission" date="2016-10" db="EMBL/GenBank/DDBJ databases">
        <authorList>
            <person name="Cai Z."/>
        </authorList>
    </citation>
    <scope>NUCLEOTIDE SEQUENCE [LARGE SCALE GENOMIC DNA]</scope>
</reference>
<proteinExistence type="predicted"/>
<dbReference type="PANTHER" id="PTHR48070">
    <property type="entry name" value="ESTERASE OVCA2"/>
    <property type="match status" value="1"/>
</dbReference>
<dbReference type="InterPro" id="IPR029058">
    <property type="entry name" value="AB_hydrolase_fold"/>
</dbReference>
<dbReference type="GO" id="GO:0016787">
    <property type="term" value="F:hydrolase activity"/>
    <property type="evidence" value="ECO:0007669"/>
    <property type="project" value="UniProtKB-KW"/>
</dbReference>
<dbReference type="Proteomes" id="UP000256970">
    <property type="component" value="Unassembled WGS sequence"/>
</dbReference>